<dbReference type="PANTHER" id="PTHR10745:SF8">
    <property type="entry name" value="DNA POLYMERASE SUBUNIT GAMMA-2, MITOCHONDRIAL"/>
    <property type="match status" value="1"/>
</dbReference>
<dbReference type="InterPro" id="IPR004154">
    <property type="entry name" value="Anticodon-bd"/>
</dbReference>
<dbReference type="InParanoid" id="B4JCX7"/>
<dbReference type="Pfam" id="PF03129">
    <property type="entry name" value="HGTP_anticodon"/>
    <property type="match status" value="1"/>
</dbReference>
<gene>
    <name evidence="2" type="primary">Dgri\GH10616</name>
    <name evidence="2" type="ORF">Dgri_GH10616</name>
</gene>
<dbReference type="Proteomes" id="UP000001070">
    <property type="component" value="Unassembled WGS sequence"/>
</dbReference>
<sequence length="376" mass="42753">MSTRLSRCLKSLESSGFLRATQNEGISSIELLEHGAAYAQRLREQWLNMRQLAANLGSVSSKEFLDQQKQQRFSFVHSQQFQKHLQQLRQAYPSKAKCPTLLKYQLNCATNSSSASSSNSIFKQQQNANVTRLITDFFVEPHRGLEHFYNVQRESKIWWMRYSSNPSRYSIVPYTSQAELEQMQGYQAIDIKAGFGEAGDVTVEQLSLVPLPDEKHFHLPDGHTGQLQLPVVIRSIIELESATCALLLDGCDHGRETHSLLLNRMLAPYQCSIAGIQKTEKSSPDLLDLCAHLMDVLQRSRLRLPANGFDLIRQPAELVQQLQLYDCLGVPYALLLNEQQSLSNGLLQLRSRDTQLAETIHISDLPDYLLNIFRNY</sequence>
<dbReference type="eggNOG" id="KOG4247">
    <property type="taxonomic scope" value="Eukaryota"/>
</dbReference>
<organism evidence="3">
    <name type="scientific">Drosophila grimshawi</name>
    <name type="common">Hawaiian fruit fly</name>
    <name type="synonym">Idiomyia grimshawi</name>
    <dbReference type="NCBI Taxonomy" id="7222"/>
    <lineage>
        <taxon>Eukaryota</taxon>
        <taxon>Metazoa</taxon>
        <taxon>Ecdysozoa</taxon>
        <taxon>Arthropoda</taxon>
        <taxon>Hexapoda</taxon>
        <taxon>Insecta</taxon>
        <taxon>Pterygota</taxon>
        <taxon>Neoptera</taxon>
        <taxon>Endopterygota</taxon>
        <taxon>Diptera</taxon>
        <taxon>Brachycera</taxon>
        <taxon>Muscomorpha</taxon>
        <taxon>Ephydroidea</taxon>
        <taxon>Drosophilidae</taxon>
        <taxon>Drosophila</taxon>
        <taxon>Hawaiian Drosophila</taxon>
    </lineage>
</organism>
<dbReference type="Gene3D" id="3.30.930.10">
    <property type="entry name" value="Bira Bifunctional Protein, Domain 2"/>
    <property type="match status" value="1"/>
</dbReference>
<feature type="domain" description="Anticodon-binding" evidence="1">
    <location>
        <begin position="290"/>
        <end position="371"/>
    </location>
</feature>
<dbReference type="Gene3D" id="3.40.50.800">
    <property type="entry name" value="Anticodon-binding domain"/>
    <property type="match status" value="1"/>
</dbReference>
<reference evidence="2 3" key="1">
    <citation type="journal article" date="2007" name="Nature">
        <title>Evolution of genes and genomes on the Drosophila phylogeny.</title>
        <authorList>
            <consortium name="Drosophila 12 Genomes Consortium"/>
            <person name="Clark A.G."/>
            <person name="Eisen M.B."/>
            <person name="Smith D.R."/>
            <person name="Bergman C.M."/>
            <person name="Oliver B."/>
            <person name="Markow T.A."/>
            <person name="Kaufman T.C."/>
            <person name="Kellis M."/>
            <person name="Gelbart W."/>
            <person name="Iyer V.N."/>
            <person name="Pollard D.A."/>
            <person name="Sackton T.B."/>
            <person name="Larracuente A.M."/>
            <person name="Singh N.D."/>
            <person name="Abad J.P."/>
            <person name="Abt D.N."/>
            <person name="Adryan B."/>
            <person name="Aguade M."/>
            <person name="Akashi H."/>
            <person name="Anderson W.W."/>
            <person name="Aquadro C.F."/>
            <person name="Ardell D.H."/>
            <person name="Arguello R."/>
            <person name="Artieri C.G."/>
            <person name="Barbash D.A."/>
            <person name="Barker D."/>
            <person name="Barsanti P."/>
            <person name="Batterham P."/>
            <person name="Batzoglou S."/>
            <person name="Begun D."/>
            <person name="Bhutkar A."/>
            <person name="Blanco E."/>
            <person name="Bosak S.A."/>
            <person name="Bradley R.K."/>
            <person name="Brand A.D."/>
            <person name="Brent M.R."/>
            <person name="Brooks A.N."/>
            <person name="Brown R.H."/>
            <person name="Butlin R.K."/>
            <person name="Caggese C."/>
            <person name="Calvi B.R."/>
            <person name="Bernardo de Carvalho A."/>
            <person name="Caspi A."/>
            <person name="Castrezana S."/>
            <person name="Celniker S.E."/>
            <person name="Chang J.L."/>
            <person name="Chapple C."/>
            <person name="Chatterji S."/>
            <person name="Chinwalla A."/>
            <person name="Civetta A."/>
            <person name="Clifton S.W."/>
            <person name="Comeron J.M."/>
            <person name="Costello J.C."/>
            <person name="Coyne J.A."/>
            <person name="Daub J."/>
            <person name="David R.G."/>
            <person name="Delcher A.L."/>
            <person name="Delehaunty K."/>
            <person name="Do C.B."/>
            <person name="Ebling H."/>
            <person name="Edwards K."/>
            <person name="Eickbush T."/>
            <person name="Evans J.D."/>
            <person name="Filipski A."/>
            <person name="Findeiss S."/>
            <person name="Freyhult E."/>
            <person name="Fulton L."/>
            <person name="Fulton R."/>
            <person name="Garcia A.C."/>
            <person name="Gardiner A."/>
            <person name="Garfield D.A."/>
            <person name="Garvin B.E."/>
            <person name="Gibson G."/>
            <person name="Gilbert D."/>
            <person name="Gnerre S."/>
            <person name="Godfrey J."/>
            <person name="Good R."/>
            <person name="Gotea V."/>
            <person name="Gravely B."/>
            <person name="Greenberg A.J."/>
            <person name="Griffiths-Jones S."/>
            <person name="Gross S."/>
            <person name="Guigo R."/>
            <person name="Gustafson E.A."/>
            <person name="Haerty W."/>
            <person name="Hahn M.W."/>
            <person name="Halligan D.L."/>
            <person name="Halpern A.L."/>
            <person name="Halter G.M."/>
            <person name="Han M.V."/>
            <person name="Heger A."/>
            <person name="Hillier L."/>
            <person name="Hinrichs A.S."/>
            <person name="Holmes I."/>
            <person name="Hoskins R.A."/>
            <person name="Hubisz M.J."/>
            <person name="Hultmark D."/>
            <person name="Huntley M.A."/>
            <person name="Jaffe D.B."/>
            <person name="Jagadeeshan S."/>
            <person name="Jeck W.R."/>
            <person name="Johnson J."/>
            <person name="Jones C.D."/>
            <person name="Jordan W.C."/>
            <person name="Karpen G.H."/>
            <person name="Kataoka E."/>
            <person name="Keightley P.D."/>
            <person name="Kheradpour P."/>
            <person name="Kirkness E.F."/>
            <person name="Koerich L.B."/>
            <person name="Kristiansen K."/>
            <person name="Kudrna D."/>
            <person name="Kulathinal R.J."/>
            <person name="Kumar S."/>
            <person name="Kwok R."/>
            <person name="Lander E."/>
            <person name="Langley C.H."/>
            <person name="Lapoint R."/>
            <person name="Lazzaro B.P."/>
            <person name="Lee S.J."/>
            <person name="Levesque L."/>
            <person name="Li R."/>
            <person name="Lin C.F."/>
            <person name="Lin M.F."/>
            <person name="Lindblad-Toh K."/>
            <person name="Llopart A."/>
            <person name="Long M."/>
            <person name="Low L."/>
            <person name="Lozovsky E."/>
            <person name="Lu J."/>
            <person name="Luo M."/>
            <person name="Machado C.A."/>
            <person name="Makalowski W."/>
            <person name="Marzo M."/>
            <person name="Matsuda M."/>
            <person name="Matzkin L."/>
            <person name="McAllister B."/>
            <person name="McBride C.S."/>
            <person name="McKernan B."/>
            <person name="McKernan K."/>
            <person name="Mendez-Lago M."/>
            <person name="Minx P."/>
            <person name="Mollenhauer M.U."/>
            <person name="Montooth K."/>
            <person name="Mount S.M."/>
            <person name="Mu X."/>
            <person name="Myers E."/>
            <person name="Negre B."/>
            <person name="Newfeld S."/>
            <person name="Nielsen R."/>
            <person name="Noor M.A."/>
            <person name="O'Grady P."/>
            <person name="Pachter L."/>
            <person name="Papaceit M."/>
            <person name="Parisi M.J."/>
            <person name="Parisi M."/>
            <person name="Parts L."/>
            <person name="Pedersen J.S."/>
            <person name="Pesole G."/>
            <person name="Phillippy A.M."/>
            <person name="Ponting C.P."/>
            <person name="Pop M."/>
            <person name="Porcelli D."/>
            <person name="Powell J.R."/>
            <person name="Prohaska S."/>
            <person name="Pruitt K."/>
            <person name="Puig M."/>
            <person name="Quesneville H."/>
            <person name="Ram K.R."/>
            <person name="Rand D."/>
            <person name="Rasmussen M.D."/>
            <person name="Reed L.K."/>
            <person name="Reenan R."/>
            <person name="Reily A."/>
            <person name="Remington K.A."/>
            <person name="Rieger T.T."/>
            <person name="Ritchie M.G."/>
            <person name="Robin C."/>
            <person name="Rogers Y.H."/>
            <person name="Rohde C."/>
            <person name="Rozas J."/>
            <person name="Rubenfield M.J."/>
            <person name="Ruiz A."/>
            <person name="Russo S."/>
            <person name="Salzberg S.L."/>
            <person name="Sanchez-Gracia A."/>
            <person name="Saranga D.J."/>
            <person name="Sato H."/>
            <person name="Schaeffer S.W."/>
            <person name="Schatz M.C."/>
            <person name="Schlenke T."/>
            <person name="Schwartz R."/>
            <person name="Segarra C."/>
            <person name="Singh R.S."/>
            <person name="Sirot L."/>
            <person name="Sirota M."/>
            <person name="Sisneros N.B."/>
            <person name="Smith C.D."/>
            <person name="Smith T.F."/>
            <person name="Spieth J."/>
            <person name="Stage D.E."/>
            <person name="Stark A."/>
            <person name="Stephan W."/>
            <person name="Strausberg R.L."/>
            <person name="Strempel S."/>
            <person name="Sturgill D."/>
            <person name="Sutton G."/>
            <person name="Sutton G.G."/>
            <person name="Tao W."/>
            <person name="Teichmann S."/>
            <person name="Tobari Y.N."/>
            <person name="Tomimura Y."/>
            <person name="Tsolas J.M."/>
            <person name="Valente V.L."/>
            <person name="Venter E."/>
            <person name="Venter J.C."/>
            <person name="Vicario S."/>
            <person name="Vieira F.G."/>
            <person name="Vilella A.J."/>
            <person name="Villasante A."/>
            <person name="Walenz B."/>
            <person name="Wang J."/>
            <person name="Wasserman M."/>
            <person name="Watts T."/>
            <person name="Wilson D."/>
            <person name="Wilson R.K."/>
            <person name="Wing R.A."/>
            <person name="Wolfner M.F."/>
            <person name="Wong A."/>
            <person name="Wong G.K."/>
            <person name="Wu C.I."/>
            <person name="Wu G."/>
            <person name="Yamamoto D."/>
            <person name="Yang H.P."/>
            <person name="Yang S.P."/>
            <person name="Yorke J.A."/>
            <person name="Yoshida K."/>
            <person name="Zdobnov E."/>
            <person name="Zhang P."/>
            <person name="Zhang Y."/>
            <person name="Zimin A.V."/>
            <person name="Baldwin J."/>
            <person name="Abdouelleil A."/>
            <person name="Abdulkadir J."/>
            <person name="Abebe A."/>
            <person name="Abera B."/>
            <person name="Abreu J."/>
            <person name="Acer S.C."/>
            <person name="Aftuck L."/>
            <person name="Alexander A."/>
            <person name="An P."/>
            <person name="Anderson E."/>
            <person name="Anderson S."/>
            <person name="Arachi H."/>
            <person name="Azer M."/>
            <person name="Bachantsang P."/>
            <person name="Barry A."/>
            <person name="Bayul T."/>
            <person name="Berlin A."/>
            <person name="Bessette D."/>
            <person name="Bloom T."/>
            <person name="Blye J."/>
            <person name="Boguslavskiy L."/>
            <person name="Bonnet C."/>
            <person name="Boukhgalter B."/>
            <person name="Bourzgui I."/>
            <person name="Brown A."/>
            <person name="Cahill P."/>
            <person name="Channer S."/>
            <person name="Cheshatsang Y."/>
            <person name="Chuda L."/>
            <person name="Citroen M."/>
            <person name="Collymore A."/>
            <person name="Cooke P."/>
            <person name="Costello M."/>
            <person name="D'Aco K."/>
            <person name="Daza R."/>
            <person name="De Haan G."/>
            <person name="DeGray S."/>
            <person name="DeMaso C."/>
            <person name="Dhargay N."/>
            <person name="Dooley K."/>
            <person name="Dooley E."/>
            <person name="Doricent M."/>
            <person name="Dorje P."/>
            <person name="Dorjee K."/>
            <person name="Dupes A."/>
            <person name="Elong R."/>
            <person name="Falk J."/>
            <person name="Farina A."/>
            <person name="Faro S."/>
            <person name="Ferguson D."/>
            <person name="Fisher S."/>
            <person name="Foley C.D."/>
            <person name="Franke A."/>
            <person name="Friedrich D."/>
            <person name="Gadbois L."/>
            <person name="Gearin G."/>
            <person name="Gearin C.R."/>
            <person name="Giannoukos G."/>
            <person name="Goode T."/>
            <person name="Graham J."/>
            <person name="Grandbois E."/>
            <person name="Grewal S."/>
            <person name="Gyaltsen K."/>
            <person name="Hafez N."/>
            <person name="Hagos B."/>
            <person name="Hall J."/>
            <person name="Henson C."/>
            <person name="Hollinger A."/>
            <person name="Honan T."/>
            <person name="Huard M.D."/>
            <person name="Hughes L."/>
            <person name="Hurhula B."/>
            <person name="Husby M.E."/>
            <person name="Kamat A."/>
            <person name="Kanga B."/>
            <person name="Kashin S."/>
            <person name="Khazanovich D."/>
            <person name="Kisner P."/>
            <person name="Lance K."/>
            <person name="Lara M."/>
            <person name="Lee W."/>
            <person name="Lennon N."/>
            <person name="Letendre F."/>
            <person name="LeVine R."/>
            <person name="Lipovsky A."/>
            <person name="Liu X."/>
            <person name="Liu J."/>
            <person name="Liu S."/>
            <person name="Lokyitsang T."/>
            <person name="Lokyitsang Y."/>
            <person name="Lubonja R."/>
            <person name="Lui A."/>
            <person name="MacDonald P."/>
            <person name="Magnisalis V."/>
            <person name="Maru K."/>
            <person name="Matthews C."/>
            <person name="McCusker W."/>
            <person name="McDonough S."/>
            <person name="Mehta T."/>
            <person name="Meldrim J."/>
            <person name="Meneus L."/>
            <person name="Mihai O."/>
            <person name="Mihalev A."/>
            <person name="Mihova T."/>
            <person name="Mittelman R."/>
            <person name="Mlenga V."/>
            <person name="Montmayeur A."/>
            <person name="Mulrain L."/>
            <person name="Navidi A."/>
            <person name="Naylor J."/>
            <person name="Negash T."/>
            <person name="Nguyen T."/>
            <person name="Nguyen N."/>
            <person name="Nicol R."/>
            <person name="Norbu C."/>
            <person name="Norbu N."/>
            <person name="Novod N."/>
            <person name="O'Neill B."/>
            <person name="Osman S."/>
            <person name="Markiewicz E."/>
            <person name="Oyono O.L."/>
            <person name="Patti C."/>
            <person name="Phunkhang P."/>
            <person name="Pierre F."/>
            <person name="Priest M."/>
            <person name="Raghuraman S."/>
            <person name="Rege F."/>
            <person name="Reyes R."/>
            <person name="Rise C."/>
            <person name="Rogov P."/>
            <person name="Ross K."/>
            <person name="Ryan E."/>
            <person name="Settipalli S."/>
            <person name="Shea T."/>
            <person name="Sherpa N."/>
            <person name="Shi L."/>
            <person name="Shih D."/>
            <person name="Sparrow T."/>
            <person name="Spaulding J."/>
            <person name="Stalker J."/>
            <person name="Stange-Thomann N."/>
            <person name="Stavropoulos S."/>
            <person name="Stone C."/>
            <person name="Strader C."/>
            <person name="Tesfaye S."/>
            <person name="Thomson T."/>
            <person name="Thoulutsang Y."/>
            <person name="Thoulutsang D."/>
            <person name="Topham K."/>
            <person name="Topping I."/>
            <person name="Tsamla T."/>
            <person name="Vassiliev H."/>
            <person name="Vo A."/>
            <person name="Wangchuk T."/>
            <person name="Wangdi T."/>
            <person name="Weiand M."/>
            <person name="Wilkinson J."/>
            <person name="Wilson A."/>
            <person name="Yadav S."/>
            <person name="Young G."/>
            <person name="Yu Q."/>
            <person name="Zembek L."/>
            <person name="Zhong D."/>
            <person name="Zimmer A."/>
            <person name="Zwirko Z."/>
            <person name="Jaffe D.B."/>
            <person name="Alvarez P."/>
            <person name="Brockman W."/>
            <person name="Butler J."/>
            <person name="Chin C."/>
            <person name="Gnerre S."/>
            <person name="Grabherr M."/>
            <person name="Kleber M."/>
            <person name="Mauceli E."/>
            <person name="MacCallum I."/>
        </authorList>
    </citation>
    <scope>NUCLEOTIDE SEQUENCE [LARGE SCALE GENOMIC DNA]</scope>
    <source>
        <strain evidence="3">Tucson 15287-2541.00</strain>
    </source>
</reference>
<dbReference type="HOGENOM" id="CLU_834911_0_0_1"/>
<keyword evidence="3" id="KW-1185">Reference proteome</keyword>
<evidence type="ECO:0000259" key="1">
    <source>
        <dbReference type="Pfam" id="PF03129"/>
    </source>
</evidence>
<dbReference type="GO" id="GO:0005739">
    <property type="term" value="C:mitochondrion"/>
    <property type="evidence" value="ECO:0007669"/>
    <property type="project" value="TreeGrafter"/>
</dbReference>
<protein>
    <submittedName>
        <fullName evidence="2">GH10616</fullName>
    </submittedName>
</protein>
<dbReference type="OMA" id="YQAIDIR"/>
<dbReference type="STRING" id="7222.B4JCX7"/>
<evidence type="ECO:0000313" key="3">
    <source>
        <dbReference type="Proteomes" id="UP000001070"/>
    </source>
</evidence>
<dbReference type="PANTHER" id="PTHR10745">
    <property type="entry name" value="GLYCYL-TRNA SYNTHETASE/DNA POLYMERASE SUBUNIT GAMMA-2"/>
    <property type="match status" value="1"/>
</dbReference>
<dbReference type="KEGG" id="dgr:6561864"/>
<dbReference type="OrthoDB" id="5394539at2759"/>
<dbReference type="InterPro" id="IPR036621">
    <property type="entry name" value="Anticodon-bd_dom_sf"/>
</dbReference>
<dbReference type="AlphaFoldDB" id="B4JCX7"/>
<dbReference type="GO" id="GO:0006264">
    <property type="term" value="P:mitochondrial DNA replication"/>
    <property type="evidence" value="ECO:0007669"/>
    <property type="project" value="TreeGrafter"/>
</dbReference>
<dbReference type="EMBL" id="CH916368">
    <property type="protein sequence ID" value="EDW03216.1"/>
    <property type="molecule type" value="Genomic_DNA"/>
</dbReference>
<proteinExistence type="predicted"/>
<dbReference type="InterPro" id="IPR045864">
    <property type="entry name" value="aa-tRNA-synth_II/BPL/LPL"/>
</dbReference>
<dbReference type="PhylomeDB" id="B4JCX7"/>
<dbReference type="FunCoup" id="B4JCX7">
    <property type="interactions" value="95"/>
</dbReference>
<accession>B4JCX7</accession>
<evidence type="ECO:0000313" key="2">
    <source>
        <dbReference type="EMBL" id="EDW03216.1"/>
    </source>
</evidence>
<dbReference type="InterPro" id="IPR027031">
    <property type="entry name" value="Gly-tRNA_synthase/POLG2"/>
</dbReference>
<name>B4JCX7_DROGR</name>
<dbReference type="SUPFAM" id="SSF52954">
    <property type="entry name" value="Class II aaRS ABD-related"/>
    <property type="match status" value="1"/>
</dbReference>